<organism evidence="1 2">
    <name type="scientific">Cylicostephanus goldi</name>
    <name type="common">Nematode worm</name>
    <dbReference type="NCBI Taxonomy" id="71465"/>
    <lineage>
        <taxon>Eukaryota</taxon>
        <taxon>Metazoa</taxon>
        <taxon>Ecdysozoa</taxon>
        <taxon>Nematoda</taxon>
        <taxon>Chromadorea</taxon>
        <taxon>Rhabditida</taxon>
        <taxon>Rhabditina</taxon>
        <taxon>Rhabditomorpha</taxon>
        <taxon>Strongyloidea</taxon>
        <taxon>Strongylidae</taxon>
        <taxon>Cylicostephanus</taxon>
    </lineage>
</organism>
<dbReference type="AlphaFoldDB" id="A0A3P6SGE6"/>
<accession>A0A3P6SGE6</accession>
<protein>
    <submittedName>
        <fullName evidence="1">Uncharacterized protein</fullName>
    </submittedName>
</protein>
<dbReference type="Proteomes" id="UP000271889">
    <property type="component" value="Unassembled WGS sequence"/>
</dbReference>
<evidence type="ECO:0000313" key="2">
    <source>
        <dbReference type="Proteomes" id="UP000271889"/>
    </source>
</evidence>
<dbReference type="OrthoDB" id="1933717at2759"/>
<proteinExistence type="predicted"/>
<reference evidence="1 2" key="1">
    <citation type="submission" date="2018-11" db="EMBL/GenBank/DDBJ databases">
        <authorList>
            <consortium name="Pathogen Informatics"/>
        </authorList>
    </citation>
    <scope>NUCLEOTIDE SEQUENCE [LARGE SCALE GENOMIC DNA]</scope>
</reference>
<name>A0A3P6SGE6_CYLGO</name>
<evidence type="ECO:0000313" key="1">
    <source>
        <dbReference type="EMBL" id="VDK75052.1"/>
    </source>
</evidence>
<sequence>MSADMAFELKRIDFFEKGESSECPGKTVVALASDDRRMEKSGLALITADLGDDGFRDTDVINAGRDPPSMRSVSFLLNYNGYKQAAQWVPAWAKVPGWLLWASASRL</sequence>
<keyword evidence="2" id="KW-1185">Reference proteome</keyword>
<gene>
    <name evidence="1" type="ORF">CGOC_LOCUS7103</name>
</gene>
<dbReference type="PANTHER" id="PTHR44147:SF2">
    <property type="entry name" value="DEHYDROGENASE_REDUCTASE SDR FAMILY MEMBER 1"/>
    <property type="match status" value="1"/>
</dbReference>
<dbReference type="EMBL" id="UYRV01024216">
    <property type="protein sequence ID" value="VDK75052.1"/>
    <property type="molecule type" value="Genomic_DNA"/>
</dbReference>
<dbReference type="PANTHER" id="PTHR44147">
    <property type="entry name" value="DEHYDROGENASE/REDUCTASE SDR FAMILY MEMBER 1"/>
    <property type="match status" value="1"/>
</dbReference>